<name>A0A0F9FQ59_9ZZZZ</name>
<accession>A0A0F9FQ59</accession>
<gene>
    <name evidence="1" type="ORF">LCGC14_2277850</name>
</gene>
<dbReference type="EMBL" id="LAZR01031627">
    <property type="protein sequence ID" value="KKL53197.1"/>
    <property type="molecule type" value="Genomic_DNA"/>
</dbReference>
<proteinExistence type="predicted"/>
<evidence type="ECO:0000313" key="1">
    <source>
        <dbReference type="EMBL" id="KKL53197.1"/>
    </source>
</evidence>
<sequence>MKLYHSKVLNHVIKRRTFEGINGSSLTSKYMPSYKYWIKIWYDTHDSKNTFKTKRECIEYVNRQKELEGKPL</sequence>
<dbReference type="AlphaFoldDB" id="A0A0F9FQ59"/>
<protein>
    <recommendedName>
        <fullName evidence="2">AP2/ERF domain-containing protein</fullName>
    </recommendedName>
</protein>
<comment type="caution">
    <text evidence="1">The sequence shown here is derived from an EMBL/GenBank/DDBJ whole genome shotgun (WGS) entry which is preliminary data.</text>
</comment>
<reference evidence="1" key="1">
    <citation type="journal article" date="2015" name="Nature">
        <title>Complex archaea that bridge the gap between prokaryotes and eukaryotes.</title>
        <authorList>
            <person name="Spang A."/>
            <person name="Saw J.H."/>
            <person name="Jorgensen S.L."/>
            <person name="Zaremba-Niedzwiedzka K."/>
            <person name="Martijn J."/>
            <person name="Lind A.E."/>
            <person name="van Eijk R."/>
            <person name="Schleper C."/>
            <person name="Guy L."/>
            <person name="Ettema T.J."/>
        </authorList>
    </citation>
    <scope>NUCLEOTIDE SEQUENCE</scope>
</reference>
<organism evidence="1">
    <name type="scientific">marine sediment metagenome</name>
    <dbReference type="NCBI Taxonomy" id="412755"/>
    <lineage>
        <taxon>unclassified sequences</taxon>
        <taxon>metagenomes</taxon>
        <taxon>ecological metagenomes</taxon>
    </lineage>
</organism>
<evidence type="ECO:0008006" key="2">
    <source>
        <dbReference type="Google" id="ProtNLM"/>
    </source>
</evidence>